<dbReference type="EMBL" id="VIWP01000004">
    <property type="protein sequence ID" value="TWF53381.1"/>
    <property type="molecule type" value="Genomic_DNA"/>
</dbReference>
<protein>
    <recommendedName>
        <fullName evidence="2">Basal-body rod modification protein FlgD</fullName>
    </recommendedName>
</protein>
<evidence type="ECO:0000256" key="5">
    <source>
        <dbReference type="SAM" id="MobiDB-lite"/>
    </source>
</evidence>
<dbReference type="OrthoDB" id="9785233at2"/>
<dbReference type="Pfam" id="PF03963">
    <property type="entry name" value="FlgD"/>
    <property type="match status" value="1"/>
</dbReference>
<dbReference type="AlphaFoldDB" id="A0A561QSK7"/>
<comment type="caution">
    <text evidence="6">The sequence shown here is derived from an EMBL/GenBank/DDBJ whole genome shotgun (WGS) entry which is preliminary data.</text>
</comment>
<sequence length="153" mass="15900">MAVDAINSATNPYASGSSTTSTADSSAASLNYDNFIQLLIAQMKNQDPTDPMDATEQVSQLATFSQVEQSVKMNTNLSSLIQANSFSQASDMVGKTITSADDKVTGVVKEVEVYTDGLVAITQAGDKVLIQPGIIISNGTSSSDTSTDSDSSS</sequence>
<feature type="region of interest" description="Disordered" evidence="5">
    <location>
        <begin position="1"/>
        <end position="22"/>
    </location>
</feature>
<proteinExistence type="inferred from homology"/>
<evidence type="ECO:0000256" key="2">
    <source>
        <dbReference type="ARBA" id="ARBA00016013"/>
    </source>
</evidence>
<keyword evidence="6" id="KW-0969">Cilium</keyword>
<keyword evidence="3" id="KW-1005">Bacterial flagellum biogenesis</keyword>
<dbReference type="GO" id="GO:0044781">
    <property type="term" value="P:bacterial-type flagellum organization"/>
    <property type="evidence" value="ECO:0007669"/>
    <property type="project" value="UniProtKB-KW"/>
</dbReference>
<gene>
    <name evidence="6" type="ORF">FHW37_104660</name>
</gene>
<keyword evidence="6" id="KW-0966">Cell projection</keyword>
<evidence type="ECO:0000256" key="3">
    <source>
        <dbReference type="ARBA" id="ARBA00022795"/>
    </source>
</evidence>
<evidence type="ECO:0000313" key="6">
    <source>
        <dbReference type="EMBL" id="TWF53381.1"/>
    </source>
</evidence>
<evidence type="ECO:0000256" key="1">
    <source>
        <dbReference type="ARBA" id="ARBA00010577"/>
    </source>
</evidence>
<evidence type="ECO:0000256" key="4">
    <source>
        <dbReference type="ARBA" id="ARBA00024746"/>
    </source>
</evidence>
<dbReference type="Proteomes" id="UP000320653">
    <property type="component" value="Unassembled WGS sequence"/>
</dbReference>
<evidence type="ECO:0000313" key="7">
    <source>
        <dbReference type="Proteomes" id="UP000320653"/>
    </source>
</evidence>
<organism evidence="6 7">
    <name type="scientific">Neorhizobium alkalisoli</name>
    <dbReference type="NCBI Taxonomy" id="528178"/>
    <lineage>
        <taxon>Bacteria</taxon>
        <taxon>Pseudomonadati</taxon>
        <taxon>Pseudomonadota</taxon>
        <taxon>Alphaproteobacteria</taxon>
        <taxon>Hyphomicrobiales</taxon>
        <taxon>Rhizobiaceae</taxon>
        <taxon>Rhizobium/Agrobacterium group</taxon>
        <taxon>Neorhizobium</taxon>
    </lineage>
</organism>
<comment type="function">
    <text evidence="4">Required for flagellar hook formation. May act as a scaffolding protein.</text>
</comment>
<dbReference type="RefSeq" id="WP_145639153.1">
    <property type="nucleotide sequence ID" value="NZ_VIWP01000004.1"/>
</dbReference>
<dbReference type="NCBIfam" id="NF004670">
    <property type="entry name" value="PRK06009.1"/>
    <property type="match status" value="1"/>
</dbReference>
<keyword evidence="7" id="KW-1185">Reference proteome</keyword>
<keyword evidence="6" id="KW-0282">Flagellum</keyword>
<name>A0A561QSK7_9HYPH</name>
<comment type="similarity">
    <text evidence="1">Belongs to the FlgD family.</text>
</comment>
<accession>A0A561QSK7</accession>
<dbReference type="InterPro" id="IPR005648">
    <property type="entry name" value="FlgD"/>
</dbReference>
<reference evidence="6 7" key="1">
    <citation type="submission" date="2019-06" db="EMBL/GenBank/DDBJ databases">
        <title>Sorghum-associated microbial communities from plants grown in Nebraska, USA.</title>
        <authorList>
            <person name="Schachtman D."/>
        </authorList>
    </citation>
    <scope>NUCLEOTIDE SEQUENCE [LARGE SCALE GENOMIC DNA]</scope>
    <source>
        <strain evidence="6 7">1225</strain>
    </source>
</reference>